<sequence length="95" mass="10773">MCLRSEYLLYLIQTQLGDSSITVKQITAELRANRLLDTDRNQRSSKKLNKVRALFIRLDELRSYKEGNPDALFSEDLSNIDAIAADLGLSLKSNI</sequence>
<protein>
    <submittedName>
        <fullName evidence="1">Uncharacterized protein</fullName>
    </submittedName>
</protein>
<evidence type="ECO:0000313" key="2">
    <source>
        <dbReference type="Proteomes" id="UP001200313"/>
    </source>
</evidence>
<proteinExistence type="predicted"/>
<organism evidence="1 2">
    <name type="scientific">Intestinimonas massiliensis</name>
    <name type="common">ex Afouda et al. 2020</name>
    <dbReference type="NCBI Taxonomy" id="1673721"/>
    <lineage>
        <taxon>Bacteria</taxon>
        <taxon>Bacillati</taxon>
        <taxon>Bacillota</taxon>
        <taxon>Clostridia</taxon>
        <taxon>Eubacteriales</taxon>
        <taxon>Intestinimonas</taxon>
    </lineage>
</organism>
<dbReference type="RefSeq" id="WP_238073649.1">
    <property type="nucleotide sequence ID" value="NZ_JAKNJB010000009.1"/>
</dbReference>
<dbReference type="Proteomes" id="UP001200313">
    <property type="component" value="Unassembled WGS sequence"/>
</dbReference>
<name>A0ABS9M7H9_9FIRM</name>
<comment type="caution">
    <text evidence="1">The sequence shown here is derived from an EMBL/GenBank/DDBJ whole genome shotgun (WGS) entry which is preliminary data.</text>
</comment>
<evidence type="ECO:0000313" key="1">
    <source>
        <dbReference type="EMBL" id="MCG4526733.1"/>
    </source>
</evidence>
<reference evidence="1 2" key="1">
    <citation type="submission" date="2022-01" db="EMBL/GenBank/DDBJ databases">
        <title>Collection of gut derived symbiotic bacterial strains cultured from healthy donors.</title>
        <authorList>
            <person name="Lin H."/>
            <person name="Kohout C."/>
            <person name="Waligurski E."/>
            <person name="Pamer E.G."/>
        </authorList>
    </citation>
    <scope>NUCLEOTIDE SEQUENCE [LARGE SCALE GENOMIC DNA]</scope>
    <source>
        <strain evidence="1 2">DFI.3.7</strain>
    </source>
</reference>
<dbReference type="EMBL" id="JAKNJB010000009">
    <property type="protein sequence ID" value="MCG4526733.1"/>
    <property type="molecule type" value="Genomic_DNA"/>
</dbReference>
<keyword evidence="2" id="KW-1185">Reference proteome</keyword>
<accession>A0ABS9M7H9</accession>
<gene>
    <name evidence="1" type="ORF">L0P79_06525</name>
</gene>